<organism evidence="1 2">
    <name type="scientific">Escallonia rubra</name>
    <dbReference type="NCBI Taxonomy" id="112253"/>
    <lineage>
        <taxon>Eukaryota</taxon>
        <taxon>Viridiplantae</taxon>
        <taxon>Streptophyta</taxon>
        <taxon>Embryophyta</taxon>
        <taxon>Tracheophyta</taxon>
        <taxon>Spermatophyta</taxon>
        <taxon>Magnoliopsida</taxon>
        <taxon>eudicotyledons</taxon>
        <taxon>Gunneridae</taxon>
        <taxon>Pentapetalae</taxon>
        <taxon>asterids</taxon>
        <taxon>campanulids</taxon>
        <taxon>Escalloniales</taxon>
        <taxon>Escalloniaceae</taxon>
        <taxon>Escallonia</taxon>
    </lineage>
</organism>
<accession>A0AA88UP56</accession>
<sequence length="391" mass="44535">MANEGGFFQIKASIVGWLKPKMKMFPRLTHSQDGNFHITRDKIIVYGISLILCMNSPLGKEPSQALWDEVNAAEVSSLSSKELRNQVPDNTACSSAETHISEEQRVHIEANGLRALVRAAARARFDGPSVYRLTKRLFTMRMSANGSVVDHLNDFNGVTNQLEYVGINFDDEIRAFLFLCSLPDSWNKLVKTVSNSTVSGTLTLNDVVSSMMNDKMQRKMIVDGISSSTALSVESRGMKNVQLDFCEGCVYGKQKQVSFWRDGKEKKTERLKLVHTDVCGPTTVKKSNECSQLWYFGRRMIRLQEHGIEKENREYMKLDEPKDGQVPRIEYPEVLDETTDTEFGAGNQQQKEKSENREHLEVVWIPQFDALFITKNLQTKCRMNFKNSHEK</sequence>
<dbReference type="Proteomes" id="UP001187471">
    <property type="component" value="Unassembled WGS sequence"/>
</dbReference>
<reference evidence="1" key="1">
    <citation type="submission" date="2022-12" db="EMBL/GenBank/DDBJ databases">
        <title>Draft genome assemblies for two species of Escallonia (Escalloniales).</title>
        <authorList>
            <person name="Chanderbali A."/>
            <person name="Dervinis C."/>
            <person name="Anghel I."/>
            <person name="Soltis D."/>
            <person name="Soltis P."/>
            <person name="Zapata F."/>
        </authorList>
    </citation>
    <scope>NUCLEOTIDE SEQUENCE</scope>
    <source>
        <strain evidence="1">UCBG92.1500</strain>
        <tissue evidence="1">Leaf</tissue>
    </source>
</reference>
<evidence type="ECO:0008006" key="3">
    <source>
        <dbReference type="Google" id="ProtNLM"/>
    </source>
</evidence>
<evidence type="ECO:0000313" key="2">
    <source>
        <dbReference type="Proteomes" id="UP001187471"/>
    </source>
</evidence>
<dbReference type="EMBL" id="JAVXUO010000884">
    <property type="protein sequence ID" value="KAK2988333.1"/>
    <property type="molecule type" value="Genomic_DNA"/>
</dbReference>
<name>A0AA88UP56_9ASTE</name>
<keyword evidence="2" id="KW-1185">Reference proteome</keyword>
<proteinExistence type="predicted"/>
<evidence type="ECO:0000313" key="1">
    <source>
        <dbReference type="EMBL" id="KAK2988333.1"/>
    </source>
</evidence>
<gene>
    <name evidence="1" type="ORF">RJ640_000320</name>
</gene>
<protein>
    <recommendedName>
        <fullName evidence="3">GAG-pre-integrase domain-containing protein</fullName>
    </recommendedName>
</protein>
<dbReference type="AlphaFoldDB" id="A0AA88UP56"/>
<dbReference type="Pfam" id="PF14223">
    <property type="entry name" value="Retrotran_gag_2"/>
    <property type="match status" value="1"/>
</dbReference>
<comment type="caution">
    <text evidence="1">The sequence shown here is derived from an EMBL/GenBank/DDBJ whole genome shotgun (WGS) entry which is preliminary data.</text>
</comment>